<feature type="transmembrane region" description="Helical" evidence="6">
    <location>
        <begin position="448"/>
        <end position="465"/>
    </location>
</feature>
<evidence type="ECO:0000256" key="6">
    <source>
        <dbReference type="SAM" id="Phobius"/>
    </source>
</evidence>
<dbReference type="NCBIfam" id="TIGR00361">
    <property type="entry name" value="ComEC_Rec2"/>
    <property type="match status" value="1"/>
</dbReference>
<dbReference type="KEGG" id="aaut:ACETAC_07625"/>
<evidence type="ECO:0000259" key="7">
    <source>
        <dbReference type="SMART" id="SM00849"/>
    </source>
</evidence>
<evidence type="ECO:0000256" key="5">
    <source>
        <dbReference type="ARBA" id="ARBA00023136"/>
    </source>
</evidence>
<sequence length="756" mass="84003">MNAPFLYIAIALSSGIIVGRYNININYLFIFLLISVFFSIIMYKKSLNATFPILISIFLFGVIIGTNAIYSKNNYETMEGKLVTIRGTVSELKKMQNLSKYIVNPDKGLKILVSQYGGIPPENGDLVNVRGIVYIPPEKRNPGGFNYRLFLRKNNIGALMSIKGTSFEIVEKNKNSVIDRILQNTRNKIRAGYAASMPKNDAEFVSSMILGDYSIDDATMNSFRITGIAHVLSVSGLHVGVIALFIIFILGFFKINRYSTPIVILILIFYTLLTGSVPPVMRSTIMASMALIGTSIGRNNVPENSISVAAVFILLINPLMIYDVGFQLSFIATLSIIYLYNPLKVLIKIPNKKLKDMIALTMAAQIGTIPIILFYFHNLSLISLLANILIVPITGAVVILGFISAVISIVIPFLSFPINYINIPIVEIILYLTKFLSCLPYASLNTLVMPFYAIILYYIMIIVFLSKLNKKLKYQITAIIIFIFIAGIVYNVTVHKGLEVTFLDVGQGDSAFVETPHGKKILIDGGGRPNANGTAFDVGHNIVMPFLYYKNTATLDTIFISHTDIDHIGGVLSILNEINVKKIFIGEQKVTDNNYKELIEIAKSKQIPVVFLTQGDVVTIDGIDFIVLSPGKDFIEENPINNNALTFKMIYRNADFLFTGDIEKEAENKLKNLDIKADVLKVPHHGSNTSSTKDFIEKVNPEITIISVGKNNYGHPNVNVVKYLASISKLYRTDRDGAVIINTDGNVIKVKRFIED</sequence>
<feature type="transmembrane region" description="Helical" evidence="6">
    <location>
        <begin position="258"/>
        <end position="280"/>
    </location>
</feature>
<dbReference type="Proteomes" id="UP000671913">
    <property type="component" value="Chromosome"/>
</dbReference>
<feature type="transmembrane region" description="Helical" evidence="6">
    <location>
        <begin position="228"/>
        <end position="252"/>
    </location>
</feature>
<dbReference type="NCBIfam" id="TIGR00360">
    <property type="entry name" value="ComEC_N-term"/>
    <property type="match status" value="1"/>
</dbReference>
<protein>
    <submittedName>
        <fullName evidence="8">DNA internalization-related competence protein ComEC/Rec2</fullName>
    </submittedName>
</protein>
<gene>
    <name evidence="8" type="ORF">ACETAC_07625</name>
</gene>
<dbReference type="GO" id="GO:0030420">
    <property type="term" value="P:establishment of competence for transformation"/>
    <property type="evidence" value="ECO:0007669"/>
    <property type="project" value="InterPro"/>
</dbReference>
<dbReference type="Pfam" id="PF13567">
    <property type="entry name" value="DUF4131"/>
    <property type="match status" value="1"/>
</dbReference>
<feature type="transmembrane region" description="Helical" evidence="6">
    <location>
        <begin position="301"/>
        <end position="322"/>
    </location>
</feature>
<feature type="transmembrane region" description="Helical" evidence="6">
    <location>
        <begin position="27"/>
        <end position="43"/>
    </location>
</feature>
<name>A0A975AUN1_9THEO</name>
<keyword evidence="9" id="KW-1185">Reference proteome</keyword>
<dbReference type="SUPFAM" id="SSF56281">
    <property type="entry name" value="Metallo-hydrolase/oxidoreductase"/>
    <property type="match status" value="1"/>
</dbReference>
<accession>A0A975AUN1</accession>
<dbReference type="SMART" id="SM00849">
    <property type="entry name" value="Lactamase_B"/>
    <property type="match status" value="1"/>
</dbReference>
<evidence type="ECO:0000313" key="8">
    <source>
        <dbReference type="EMBL" id="QSZ26758.1"/>
    </source>
</evidence>
<feature type="transmembrane region" description="Helical" evidence="6">
    <location>
        <begin position="358"/>
        <end position="376"/>
    </location>
</feature>
<feature type="transmembrane region" description="Helical" evidence="6">
    <location>
        <begin position="49"/>
        <end position="70"/>
    </location>
</feature>
<evidence type="ECO:0000313" key="9">
    <source>
        <dbReference type="Proteomes" id="UP000671913"/>
    </source>
</evidence>
<dbReference type="RefSeq" id="WP_284679441.1">
    <property type="nucleotide sequence ID" value="NZ_CP060096.1"/>
</dbReference>
<dbReference type="InterPro" id="IPR001279">
    <property type="entry name" value="Metallo-B-lactamas"/>
</dbReference>
<dbReference type="InterPro" id="IPR004797">
    <property type="entry name" value="Competence_ComEC/Rec2"/>
</dbReference>
<feature type="domain" description="Metallo-beta-lactamase" evidence="7">
    <location>
        <begin position="507"/>
        <end position="710"/>
    </location>
</feature>
<dbReference type="AlphaFoldDB" id="A0A975AUN1"/>
<keyword evidence="5 6" id="KW-0472">Membrane</keyword>
<evidence type="ECO:0000256" key="1">
    <source>
        <dbReference type="ARBA" id="ARBA00004651"/>
    </source>
</evidence>
<dbReference type="InterPro" id="IPR025405">
    <property type="entry name" value="DUF4131"/>
</dbReference>
<organism evidence="8 9">
    <name type="scientific">Aceticella autotrophica</name>
    <dbReference type="NCBI Taxonomy" id="2755338"/>
    <lineage>
        <taxon>Bacteria</taxon>
        <taxon>Bacillati</taxon>
        <taxon>Bacillota</taxon>
        <taxon>Clostridia</taxon>
        <taxon>Thermoanaerobacterales</taxon>
        <taxon>Thermoanaerobacteraceae</taxon>
        <taxon>Aceticella</taxon>
    </lineage>
</organism>
<evidence type="ECO:0000256" key="4">
    <source>
        <dbReference type="ARBA" id="ARBA00022989"/>
    </source>
</evidence>
<evidence type="ECO:0000256" key="2">
    <source>
        <dbReference type="ARBA" id="ARBA00022475"/>
    </source>
</evidence>
<dbReference type="InterPro" id="IPR035681">
    <property type="entry name" value="ComA-like_MBL"/>
</dbReference>
<dbReference type="CDD" id="cd07731">
    <property type="entry name" value="ComA-like_MBL-fold"/>
    <property type="match status" value="1"/>
</dbReference>
<dbReference type="PANTHER" id="PTHR30619:SF1">
    <property type="entry name" value="RECOMBINATION PROTEIN 2"/>
    <property type="match status" value="1"/>
</dbReference>
<dbReference type="InterPro" id="IPR036866">
    <property type="entry name" value="RibonucZ/Hydroxyglut_hydro"/>
</dbReference>
<dbReference type="Pfam" id="PF00753">
    <property type="entry name" value="Lactamase_B"/>
    <property type="match status" value="1"/>
</dbReference>
<keyword evidence="4 6" id="KW-1133">Transmembrane helix</keyword>
<dbReference type="InterPro" id="IPR052159">
    <property type="entry name" value="Competence_DNA_uptake"/>
</dbReference>
<comment type="subcellular location">
    <subcellularLocation>
        <location evidence="1">Cell membrane</location>
        <topology evidence="1">Multi-pass membrane protein</topology>
    </subcellularLocation>
</comment>
<reference evidence="8" key="1">
    <citation type="submission" date="2020-08" db="EMBL/GenBank/DDBJ databases">
        <title>Genomic insights into the carbon and energy metabolism of the first obligate autotrophic acetogenic bacterium Aceticella autotrophica gen. nov., sp. nov.</title>
        <authorList>
            <person name="Toshchakov S.V."/>
            <person name="Elcheninov A.G."/>
            <person name="Kublanov I.V."/>
            <person name="Frolov E.N."/>
            <person name="Lebedinsky A.V."/>
        </authorList>
    </citation>
    <scope>NUCLEOTIDE SEQUENCE</scope>
    <source>
        <strain evidence="8">3443-3Ac</strain>
    </source>
</reference>
<dbReference type="Gene3D" id="3.60.15.10">
    <property type="entry name" value="Ribonuclease Z/Hydroxyacylglutathione hydrolase-like"/>
    <property type="match status" value="1"/>
</dbReference>
<feature type="transmembrane region" description="Helical" evidence="6">
    <location>
        <begin position="388"/>
        <end position="414"/>
    </location>
</feature>
<feature type="transmembrane region" description="Helical" evidence="6">
    <location>
        <begin position="328"/>
        <end position="346"/>
    </location>
</feature>
<dbReference type="PANTHER" id="PTHR30619">
    <property type="entry name" value="DNA INTERNALIZATION/COMPETENCE PROTEIN COMEC/REC2"/>
    <property type="match status" value="1"/>
</dbReference>
<evidence type="ECO:0000256" key="3">
    <source>
        <dbReference type="ARBA" id="ARBA00022692"/>
    </source>
</evidence>
<dbReference type="Pfam" id="PF03772">
    <property type="entry name" value="Competence"/>
    <property type="match status" value="1"/>
</dbReference>
<keyword evidence="3 6" id="KW-0812">Transmembrane</keyword>
<dbReference type="GO" id="GO:0005886">
    <property type="term" value="C:plasma membrane"/>
    <property type="evidence" value="ECO:0007669"/>
    <property type="project" value="UniProtKB-SubCell"/>
</dbReference>
<dbReference type="EMBL" id="CP060096">
    <property type="protein sequence ID" value="QSZ26758.1"/>
    <property type="molecule type" value="Genomic_DNA"/>
</dbReference>
<keyword evidence="2" id="KW-1003">Cell membrane</keyword>
<proteinExistence type="predicted"/>
<dbReference type="InterPro" id="IPR004477">
    <property type="entry name" value="ComEC_N"/>
</dbReference>
<feature type="transmembrane region" description="Helical" evidence="6">
    <location>
        <begin position="472"/>
        <end position="492"/>
    </location>
</feature>